<name>A0A9W7Y0D1_9FUNG</name>
<dbReference type="PANTHER" id="PTHR12760">
    <property type="entry name" value="TETRATRICOPEPTIDE REPEAT PROTEIN"/>
    <property type="match status" value="1"/>
</dbReference>
<dbReference type="AlphaFoldDB" id="A0A9W7Y0D1"/>
<keyword evidence="2" id="KW-0802">TPR repeat</keyword>
<evidence type="ECO:0000256" key="3">
    <source>
        <dbReference type="RuleBase" id="RU367091"/>
    </source>
</evidence>
<dbReference type="SUPFAM" id="SSF48452">
    <property type="entry name" value="TPR-like"/>
    <property type="match status" value="1"/>
</dbReference>
<keyword evidence="3" id="KW-0256">Endoplasmic reticulum</keyword>
<dbReference type="OrthoDB" id="124397at2759"/>
<keyword evidence="3" id="KW-0472">Membrane</keyword>
<dbReference type="GO" id="GO:0072546">
    <property type="term" value="C:EMC complex"/>
    <property type="evidence" value="ECO:0007669"/>
    <property type="project" value="UniProtKB-UniRule"/>
</dbReference>
<evidence type="ECO:0000256" key="2">
    <source>
        <dbReference type="ARBA" id="ARBA00022803"/>
    </source>
</evidence>
<comment type="similarity">
    <text evidence="3">Belongs to the EMC2 family.</text>
</comment>
<proteinExistence type="inferred from homology"/>
<evidence type="ECO:0000313" key="6">
    <source>
        <dbReference type="Proteomes" id="UP001149813"/>
    </source>
</evidence>
<evidence type="ECO:0000256" key="1">
    <source>
        <dbReference type="ARBA" id="ARBA00022737"/>
    </source>
</evidence>
<comment type="subunit">
    <text evidence="3">Component of the ER membrane protein complex (EMC).</text>
</comment>
<keyword evidence="6" id="KW-1185">Reference proteome</keyword>
<reference evidence="5" key="1">
    <citation type="submission" date="2022-07" db="EMBL/GenBank/DDBJ databases">
        <title>Phylogenomic reconstructions and comparative analyses of Kickxellomycotina fungi.</title>
        <authorList>
            <person name="Reynolds N.K."/>
            <person name="Stajich J.E."/>
            <person name="Barry K."/>
            <person name="Grigoriev I.V."/>
            <person name="Crous P."/>
            <person name="Smith M.E."/>
        </authorList>
    </citation>
    <scope>NUCLEOTIDE SEQUENCE</scope>
    <source>
        <strain evidence="5">NBRC 32514</strain>
    </source>
</reference>
<protein>
    <recommendedName>
        <fullName evidence="3">ER membrane protein complex subunit 2</fullName>
    </recommendedName>
</protein>
<evidence type="ECO:0000313" key="5">
    <source>
        <dbReference type="EMBL" id="KAJ1721275.1"/>
    </source>
</evidence>
<gene>
    <name evidence="5" type="primary">oca3</name>
    <name evidence="5" type="ORF">LPJ53_004192</name>
</gene>
<sequence>MSSLALLAEIRQSSERRPYEVLKLAEPLLNSSNQLTSATDDAWLVYEQVFLSALDEGQIDLAKALLHILHSRFPSSQRVKRLYGLVNEAAGHPDESHKLYSEVVDKDPTNVLALKRIIALLKAEGKMALAANELVGYLDTHGNDFEAWLELSHIYLGLHMYRQAAFCLEEVILQQPANHYFHLCYAEINYSMGLLDIALKEYLRVIELSTDNVRGFYGVKLTADRIIELLSSSTRSGSGGGKSRRDAQMSFSLDNVPQMPVLEKLSQLATERLVATYSANKAASAPTKALEDWLKQ</sequence>
<evidence type="ECO:0000259" key="4">
    <source>
        <dbReference type="Pfam" id="PF22890"/>
    </source>
</evidence>
<dbReference type="EMBL" id="JANBOJ010000184">
    <property type="protein sequence ID" value="KAJ1721275.1"/>
    <property type="molecule type" value="Genomic_DNA"/>
</dbReference>
<dbReference type="Gene3D" id="1.25.40.10">
    <property type="entry name" value="Tetratricopeptide repeat domain"/>
    <property type="match status" value="1"/>
</dbReference>
<comment type="function">
    <text evidence="3">Part of the endoplasmic reticulum membrane protein complex (EMC) that enables the energy-independent insertion into endoplasmic reticulum membranes of newly synthesized membrane proteins.</text>
</comment>
<dbReference type="Pfam" id="PF22890">
    <property type="entry name" value="TPR_EMC2"/>
    <property type="match status" value="1"/>
</dbReference>
<feature type="domain" description="EMC2 TPR-like" evidence="4">
    <location>
        <begin position="63"/>
        <end position="189"/>
    </location>
</feature>
<comment type="caution">
    <text evidence="5">The sequence shown here is derived from an EMBL/GenBank/DDBJ whole genome shotgun (WGS) entry which is preliminary data.</text>
</comment>
<organism evidence="5 6">
    <name type="scientific">Coemansia erecta</name>
    <dbReference type="NCBI Taxonomy" id="147472"/>
    <lineage>
        <taxon>Eukaryota</taxon>
        <taxon>Fungi</taxon>
        <taxon>Fungi incertae sedis</taxon>
        <taxon>Zoopagomycota</taxon>
        <taxon>Kickxellomycotina</taxon>
        <taxon>Kickxellomycetes</taxon>
        <taxon>Kickxellales</taxon>
        <taxon>Kickxellaceae</taxon>
        <taxon>Coemansia</taxon>
    </lineage>
</organism>
<dbReference type="InterPro" id="IPR055217">
    <property type="entry name" value="TPR_EMC2"/>
</dbReference>
<dbReference type="Proteomes" id="UP001149813">
    <property type="component" value="Unassembled WGS sequence"/>
</dbReference>
<dbReference type="InterPro" id="IPR011990">
    <property type="entry name" value="TPR-like_helical_dom_sf"/>
</dbReference>
<accession>A0A9W7Y0D1</accession>
<keyword evidence="1" id="KW-0677">Repeat</keyword>
<dbReference type="InterPro" id="IPR039856">
    <property type="entry name" value="EMC2-like"/>
</dbReference>
<comment type="subcellular location">
    <subcellularLocation>
        <location evidence="3">Endoplasmic reticulum membrane</location>
        <topology evidence="3">Peripheral membrane protein</topology>
        <orientation evidence="3">Cytoplasmic side</orientation>
    </subcellularLocation>
</comment>